<sequence length="134" mass="15553">TPPHLKWAETLHHLLSDSDGVELFKEYLDKESGGCPEVDFWFACEGLRQKDALQLPSVIKVIYKKFVRPDKIKCIDKPTRQDISDKINRKEQDSTIFDTAQAEVEVYMKNVTYPAFLNSDFYVQYVQNYGDSPK</sequence>
<dbReference type="OMA" id="YRCAART"/>
<name>V4A2Q4_LOTGI</name>
<protein>
    <recommendedName>
        <fullName evidence="3">RGS domain-containing protein</fullName>
    </recommendedName>
</protein>
<reference evidence="4 5" key="1">
    <citation type="journal article" date="2013" name="Nature">
        <title>Insights into bilaterian evolution from three spiralian genomes.</title>
        <authorList>
            <person name="Simakov O."/>
            <person name="Marletaz F."/>
            <person name="Cho S.J."/>
            <person name="Edsinger-Gonzales E."/>
            <person name="Havlak P."/>
            <person name="Hellsten U."/>
            <person name="Kuo D.H."/>
            <person name="Larsson T."/>
            <person name="Lv J."/>
            <person name="Arendt D."/>
            <person name="Savage R."/>
            <person name="Osoegawa K."/>
            <person name="de Jong P."/>
            <person name="Grimwood J."/>
            <person name="Chapman J.A."/>
            <person name="Shapiro H."/>
            <person name="Aerts A."/>
            <person name="Otillar R.P."/>
            <person name="Terry A.Y."/>
            <person name="Boore J.L."/>
            <person name="Grigoriev I.V."/>
            <person name="Lindberg D.R."/>
            <person name="Seaver E.C."/>
            <person name="Weisblat D.A."/>
            <person name="Putnam N.H."/>
            <person name="Rokhsar D.S."/>
        </authorList>
    </citation>
    <scope>NUCLEOTIDE SEQUENCE [LARGE SCALE GENOMIC DNA]</scope>
</reference>
<dbReference type="GO" id="GO:0005634">
    <property type="term" value="C:nucleus"/>
    <property type="evidence" value="ECO:0007669"/>
    <property type="project" value="TreeGrafter"/>
</dbReference>
<dbReference type="GO" id="GO:0019901">
    <property type="term" value="F:protein kinase binding"/>
    <property type="evidence" value="ECO:0007669"/>
    <property type="project" value="TreeGrafter"/>
</dbReference>
<keyword evidence="5" id="KW-1185">Reference proteome</keyword>
<feature type="non-terminal residue" evidence="4">
    <location>
        <position position="134"/>
    </location>
</feature>
<dbReference type="SMART" id="SM00315">
    <property type="entry name" value="RGS"/>
    <property type="match status" value="1"/>
</dbReference>
<keyword evidence="2" id="KW-0963">Cytoplasm</keyword>
<dbReference type="InterPro" id="IPR024066">
    <property type="entry name" value="RGS_subdom1/3"/>
</dbReference>
<dbReference type="GeneID" id="20251478"/>
<comment type="subcellular location">
    <subcellularLocation>
        <location evidence="1">Cytoplasm</location>
    </subcellularLocation>
</comment>
<dbReference type="GO" id="GO:0008013">
    <property type="term" value="F:beta-catenin binding"/>
    <property type="evidence" value="ECO:0007669"/>
    <property type="project" value="TreeGrafter"/>
</dbReference>
<dbReference type="STRING" id="225164.V4A2Q4"/>
<dbReference type="Proteomes" id="UP000030746">
    <property type="component" value="Unassembled WGS sequence"/>
</dbReference>
<dbReference type="GO" id="GO:0005886">
    <property type="term" value="C:plasma membrane"/>
    <property type="evidence" value="ECO:0007669"/>
    <property type="project" value="TreeGrafter"/>
</dbReference>
<dbReference type="PRINTS" id="PR01301">
    <property type="entry name" value="RGSPROTEIN"/>
</dbReference>
<dbReference type="InterPro" id="IPR043581">
    <property type="entry name" value="Axin-like"/>
</dbReference>
<dbReference type="GO" id="GO:0030877">
    <property type="term" value="C:beta-catenin destruction complex"/>
    <property type="evidence" value="ECO:0007669"/>
    <property type="project" value="TreeGrafter"/>
</dbReference>
<evidence type="ECO:0000313" key="4">
    <source>
        <dbReference type="EMBL" id="ESO89220.1"/>
    </source>
</evidence>
<dbReference type="Pfam" id="PF00615">
    <property type="entry name" value="RGS"/>
    <property type="match status" value="1"/>
</dbReference>
<dbReference type="GO" id="GO:0048468">
    <property type="term" value="P:cell development"/>
    <property type="evidence" value="ECO:0007669"/>
    <property type="project" value="TreeGrafter"/>
</dbReference>
<proteinExistence type="predicted"/>
<evidence type="ECO:0000256" key="2">
    <source>
        <dbReference type="ARBA" id="ARBA00022490"/>
    </source>
</evidence>
<dbReference type="GO" id="GO:0060090">
    <property type="term" value="F:molecular adaptor activity"/>
    <property type="evidence" value="ECO:0007669"/>
    <property type="project" value="TreeGrafter"/>
</dbReference>
<accession>V4A2Q4</accession>
<dbReference type="GO" id="GO:0090090">
    <property type="term" value="P:negative regulation of canonical Wnt signaling pathway"/>
    <property type="evidence" value="ECO:0007669"/>
    <property type="project" value="InterPro"/>
</dbReference>
<dbReference type="GO" id="GO:0031625">
    <property type="term" value="F:ubiquitin protein ligase binding"/>
    <property type="evidence" value="ECO:0007669"/>
    <property type="project" value="TreeGrafter"/>
</dbReference>
<dbReference type="PROSITE" id="PS50132">
    <property type="entry name" value="RGS"/>
    <property type="match status" value="1"/>
</dbReference>
<evidence type="ECO:0000256" key="1">
    <source>
        <dbReference type="ARBA" id="ARBA00004496"/>
    </source>
</evidence>
<dbReference type="SUPFAM" id="SSF48097">
    <property type="entry name" value="Regulator of G-protein signaling, RGS"/>
    <property type="match status" value="1"/>
</dbReference>
<dbReference type="GO" id="GO:0032436">
    <property type="term" value="P:positive regulation of proteasomal ubiquitin-dependent protein catabolic process"/>
    <property type="evidence" value="ECO:0007669"/>
    <property type="project" value="TreeGrafter"/>
</dbReference>
<organism evidence="4 5">
    <name type="scientific">Lottia gigantea</name>
    <name type="common">Giant owl limpet</name>
    <dbReference type="NCBI Taxonomy" id="225164"/>
    <lineage>
        <taxon>Eukaryota</taxon>
        <taxon>Metazoa</taxon>
        <taxon>Spiralia</taxon>
        <taxon>Lophotrochozoa</taxon>
        <taxon>Mollusca</taxon>
        <taxon>Gastropoda</taxon>
        <taxon>Patellogastropoda</taxon>
        <taxon>Lottioidea</taxon>
        <taxon>Lottiidae</taxon>
        <taxon>Lottia</taxon>
    </lineage>
</organism>
<dbReference type="PANTHER" id="PTHR46102">
    <property type="entry name" value="AXIN"/>
    <property type="match status" value="1"/>
</dbReference>
<dbReference type="Gene3D" id="1.10.196.10">
    <property type="match status" value="1"/>
</dbReference>
<dbReference type="Gene3D" id="1.10.167.10">
    <property type="entry name" value="Regulator of G-protein Signalling 4, domain 2"/>
    <property type="match status" value="1"/>
</dbReference>
<dbReference type="InterPro" id="IPR036305">
    <property type="entry name" value="RGS_sf"/>
</dbReference>
<dbReference type="AlphaFoldDB" id="V4A2Q4"/>
<feature type="non-terminal residue" evidence="4">
    <location>
        <position position="1"/>
    </location>
</feature>
<dbReference type="HOGENOM" id="CLU_1901439_0_0_1"/>
<dbReference type="CTD" id="20251478"/>
<dbReference type="PANTHER" id="PTHR46102:SF2">
    <property type="entry name" value="AXIN"/>
    <property type="match status" value="1"/>
</dbReference>
<dbReference type="OrthoDB" id="10007451at2759"/>
<dbReference type="GO" id="GO:0005737">
    <property type="term" value="C:cytoplasm"/>
    <property type="evidence" value="ECO:0007669"/>
    <property type="project" value="UniProtKB-SubCell"/>
</dbReference>
<feature type="domain" description="RGS" evidence="3">
    <location>
        <begin position="10"/>
        <end position="126"/>
    </location>
</feature>
<dbReference type="EMBL" id="KB202619">
    <property type="protein sequence ID" value="ESO89220.1"/>
    <property type="molecule type" value="Genomic_DNA"/>
</dbReference>
<dbReference type="RefSeq" id="XP_009059931.1">
    <property type="nucleotide sequence ID" value="XM_009061683.1"/>
</dbReference>
<gene>
    <name evidence="4" type="ORF">LOTGIDRAFT_58934</name>
</gene>
<evidence type="ECO:0000259" key="3">
    <source>
        <dbReference type="PROSITE" id="PS50132"/>
    </source>
</evidence>
<evidence type="ECO:0000313" key="5">
    <source>
        <dbReference type="Proteomes" id="UP000030746"/>
    </source>
</evidence>
<dbReference type="InterPro" id="IPR044926">
    <property type="entry name" value="RGS_subdomain_2"/>
</dbReference>
<dbReference type="KEGG" id="lgi:LOTGIDRAFT_58934"/>
<dbReference type="InterPro" id="IPR016137">
    <property type="entry name" value="RGS"/>
</dbReference>